<feature type="domain" description="ABC transporter" evidence="5">
    <location>
        <begin position="64"/>
        <end position="335"/>
    </location>
</feature>
<name>A0A9Q5HTR5_SANBA</name>
<protein>
    <submittedName>
        <fullName evidence="6">P-loop containing nucleoside triphosphate hydrolase protein</fullName>
    </submittedName>
</protein>
<dbReference type="Proteomes" id="UP000757232">
    <property type="component" value="Unassembled WGS sequence"/>
</dbReference>
<dbReference type="GO" id="GO:0016887">
    <property type="term" value="F:ATP hydrolysis activity"/>
    <property type="evidence" value="ECO:0007669"/>
    <property type="project" value="InterPro"/>
</dbReference>
<evidence type="ECO:0000256" key="1">
    <source>
        <dbReference type="ARBA" id="ARBA00005417"/>
    </source>
</evidence>
<dbReference type="Gene3D" id="3.40.50.300">
    <property type="entry name" value="P-loop containing nucleotide triphosphate hydrolases"/>
    <property type="match status" value="2"/>
</dbReference>
<keyword evidence="7" id="KW-1185">Reference proteome</keyword>
<dbReference type="InterPro" id="IPR003439">
    <property type="entry name" value="ABC_transporter-like_ATP-bd"/>
</dbReference>
<evidence type="ECO:0000313" key="6">
    <source>
        <dbReference type="EMBL" id="OCB85842.1"/>
    </source>
</evidence>
<accession>A0A9Q5HTR5</accession>
<organism evidence="6 7">
    <name type="scientific">Sanghuangporus baumii</name>
    <name type="common">Phellinus baumii</name>
    <dbReference type="NCBI Taxonomy" id="108892"/>
    <lineage>
        <taxon>Eukaryota</taxon>
        <taxon>Fungi</taxon>
        <taxon>Dikarya</taxon>
        <taxon>Basidiomycota</taxon>
        <taxon>Agaricomycotina</taxon>
        <taxon>Agaricomycetes</taxon>
        <taxon>Hymenochaetales</taxon>
        <taxon>Hymenochaetaceae</taxon>
        <taxon>Sanghuangporus</taxon>
    </lineage>
</organism>
<dbReference type="PROSITE" id="PS50893">
    <property type="entry name" value="ABC_TRANSPORTER_2"/>
    <property type="match status" value="2"/>
</dbReference>
<dbReference type="InterPro" id="IPR003593">
    <property type="entry name" value="AAA+_ATPase"/>
</dbReference>
<dbReference type="PANTHER" id="PTHR43117">
    <property type="entry name" value="OSMOPROTECTANT IMPORT ATP-BINDING PROTEIN OSMV"/>
    <property type="match status" value="1"/>
</dbReference>
<dbReference type="PANTHER" id="PTHR43117:SF4">
    <property type="entry name" value="OSMOPROTECTANT IMPORT ATP-BINDING PROTEIN OSMV"/>
    <property type="match status" value="1"/>
</dbReference>
<dbReference type="GO" id="GO:0005524">
    <property type="term" value="F:ATP binding"/>
    <property type="evidence" value="ECO:0007669"/>
    <property type="project" value="UniProtKB-KW"/>
</dbReference>
<keyword evidence="3" id="KW-0547">Nucleotide-binding</keyword>
<keyword evidence="2" id="KW-0813">Transport</keyword>
<gene>
    <name evidence="6" type="ORF">A7U60_g7196</name>
</gene>
<evidence type="ECO:0000256" key="4">
    <source>
        <dbReference type="ARBA" id="ARBA00022840"/>
    </source>
</evidence>
<dbReference type="OrthoDB" id="10255969at2759"/>
<proteinExistence type="inferred from homology"/>
<dbReference type="Pfam" id="PF00005">
    <property type="entry name" value="ABC_tran"/>
    <property type="match status" value="2"/>
</dbReference>
<comment type="similarity">
    <text evidence="1">Belongs to the ABC transporter superfamily.</text>
</comment>
<comment type="caution">
    <text evidence="6">The sequence shown here is derived from an EMBL/GenBank/DDBJ whole genome shotgun (WGS) entry which is preliminary data.</text>
</comment>
<dbReference type="SUPFAM" id="SSF52540">
    <property type="entry name" value="P-loop containing nucleoside triphosphate hydrolases"/>
    <property type="match status" value="2"/>
</dbReference>
<dbReference type="EMBL" id="LNZH02000207">
    <property type="protein sequence ID" value="OCB85842.1"/>
    <property type="molecule type" value="Genomic_DNA"/>
</dbReference>
<reference evidence="6" key="1">
    <citation type="submission" date="2016-06" db="EMBL/GenBank/DDBJ databases">
        <title>Draft Genome sequence of the fungus Inonotus baumii.</title>
        <authorList>
            <person name="Zhu H."/>
            <person name="Lin W."/>
        </authorList>
    </citation>
    <scope>NUCLEOTIDE SEQUENCE</scope>
    <source>
        <strain evidence="6">821</strain>
    </source>
</reference>
<keyword evidence="4" id="KW-0067">ATP-binding</keyword>
<dbReference type="InterPro" id="IPR027417">
    <property type="entry name" value="P-loop_NTPase"/>
</dbReference>
<dbReference type="SMART" id="SM00382">
    <property type="entry name" value="AAA"/>
    <property type="match status" value="2"/>
</dbReference>
<feature type="domain" description="ABC transporter" evidence="5">
    <location>
        <begin position="354"/>
        <end position="594"/>
    </location>
</feature>
<keyword evidence="6" id="KW-0378">Hydrolase</keyword>
<sequence length="594" mass="67008">MMTVTHFRPKSWKEPMLLKRLHVLDLTISLALPLQFGVIVSRFYSDQPSSNPELSRDGDTIIHIPRANVYRFGQANTNQPVFRDLEWTVRDGESWAVVGPAGSEKSDLLSMLMGHMRLSPSPSRGIYPSLPVLNPPRDMYEAISFVSFTSRPSFSASFSAPSPSSSGGFFDYTARYGAMRDELRQTLRETLFSQSSLSPRGSQENDRQMKLLDEVIRRLDLEDLMELPFVVLSNGQTRRARIARALLGSPELLLLDEPLSEYPGLDPSHRAQLTSLLHDLHVSRKPRILMSLRPQDPLPEWITHVALVDGQSVRTEIRSQNFMPFPVSDSETPGTSDMHIKRKDNMERERKELVAMKNVNVKYHDRHVLKNINWTIRAGEKWHLQGPNGSGKTTLLSLLTGAHPQSYTQRPPSSVLQLFSLPRRLQPTIALQKLIGHVSPEIFNAFPRRGGEGGMTVSEVIGTGFEGVFSYRKLSEEQERRVEEIITALGPSSFSGSDLTWHELASTKFVALSPGQQSLTLFLRAIVSSPRLLILDEPFAGMDSRMISGVKRYLREELDDDMSVLFVSHWEDELPWGAEDVKRIRLVDGEAIIC</sequence>
<evidence type="ECO:0000313" key="7">
    <source>
        <dbReference type="Proteomes" id="UP000757232"/>
    </source>
</evidence>
<evidence type="ECO:0000259" key="5">
    <source>
        <dbReference type="PROSITE" id="PS50893"/>
    </source>
</evidence>
<evidence type="ECO:0000256" key="3">
    <source>
        <dbReference type="ARBA" id="ARBA00022741"/>
    </source>
</evidence>
<evidence type="ECO:0000256" key="2">
    <source>
        <dbReference type="ARBA" id="ARBA00022448"/>
    </source>
</evidence>
<dbReference type="AlphaFoldDB" id="A0A9Q5HTR5"/>